<dbReference type="InterPro" id="IPR051095">
    <property type="entry name" value="Dros_DevTransReg"/>
</dbReference>
<dbReference type="Pfam" id="PF00651">
    <property type="entry name" value="BTB"/>
    <property type="match status" value="1"/>
</dbReference>
<evidence type="ECO:0000313" key="10">
    <source>
        <dbReference type="Proteomes" id="UP001187531"/>
    </source>
</evidence>
<proteinExistence type="predicted"/>
<organism evidence="9 10">
    <name type="scientific">Artemia franciscana</name>
    <name type="common">Brine shrimp</name>
    <name type="synonym">Artemia sanfranciscana</name>
    <dbReference type="NCBI Taxonomy" id="6661"/>
    <lineage>
        <taxon>Eukaryota</taxon>
        <taxon>Metazoa</taxon>
        <taxon>Ecdysozoa</taxon>
        <taxon>Arthropoda</taxon>
        <taxon>Crustacea</taxon>
        <taxon>Branchiopoda</taxon>
        <taxon>Anostraca</taxon>
        <taxon>Artemiidae</taxon>
        <taxon>Artemia</taxon>
    </lineage>
</organism>
<keyword evidence="10" id="KW-1185">Reference proteome</keyword>
<feature type="compositionally biased region" description="Basic and acidic residues" evidence="7">
    <location>
        <begin position="118"/>
        <end position="128"/>
    </location>
</feature>
<dbReference type="PANTHER" id="PTHR23110">
    <property type="entry name" value="BTB DOMAIN TRANSCRIPTION FACTOR"/>
    <property type="match status" value="1"/>
</dbReference>
<dbReference type="PROSITE" id="PS50097">
    <property type="entry name" value="BTB"/>
    <property type="match status" value="1"/>
</dbReference>
<feature type="compositionally biased region" description="Polar residues" evidence="7">
    <location>
        <begin position="268"/>
        <end position="287"/>
    </location>
</feature>
<dbReference type="InterPro" id="IPR011333">
    <property type="entry name" value="SKP1/BTB/POZ_sf"/>
</dbReference>
<sequence length="388" mass="43757">MDDAKEFCLKWNSFMDVFQGTFTKLLTQEQFVDVSLACDGDTIKCHKVVLSACSNYFQSLLLENQHPHPLIILRDVPAKDMQALIRFMYTGEVTVVQSQLNSLIRVADLLKIKGLADTDSKSEKKEPESETPQPVTPPVRQEAPYSSQYSDTRTPPLKRKRTKPPPPPLVERAAVPASVPLSLNLPNELSQGSPALPDSERLSQPSQNSSEHELSPRENSETPNAEERQQPFKDTKPSKQDVQEHEDEGEEISNHYDDGNFDFEFKSEQNSVGNGDEPGSSNPMNSSDLFKELLRLEDDTASLSQFKQLRPARGYSYTEAHLFAALKLVRDGMTYREASDFSGVPLPTLKKYLKRYGLQRNQQKEKIVRAGDLEIQSNQCRVKLNILS</sequence>
<dbReference type="GO" id="GO:0035167">
    <property type="term" value="P:larval lymph gland hemopoiesis"/>
    <property type="evidence" value="ECO:0007669"/>
    <property type="project" value="UniProtKB-ARBA"/>
</dbReference>
<evidence type="ECO:0000256" key="2">
    <source>
        <dbReference type="ARBA" id="ARBA00022473"/>
    </source>
</evidence>
<evidence type="ECO:0000256" key="4">
    <source>
        <dbReference type="ARBA" id="ARBA00022902"/>
    </source>
</evidence>
<evidence type="ECO:0000256" key="1">
    <source>
        <dbReference type="ARBA" id="ARBA00004123"/>
    </source>
</evidence>
<dbReference type="GO" id="GO:0007526">
    <property type="term" value="P:larval somatic muscle development"/>
    <property type="evidence" value="ECO:0007669"/>
    <property type="project" value="UniProtKB-ARBA"/>
</dbReference>
<feature type="domain" description="BTB" evidence="8">
    <location>
        <begin position="32"/>
        <end position="97"/>
    </location>
</feature>
<dbReference type="Gene3D" id="3.30.710.10">
    <property type="entry name" value="Potassium Channel Kv1.1, Chain A"/>
    <property type="match status" value="1"/>
</dbReference>
<keyword evidence="5" id="KW-0539">Nucleus</keyword>
<keyword evidence="4" id="KW-0524">Neurogenesis</keyword>
<dbReference type="GO" id="GO:0005634">
    <property type="term" value="C:nucleus"/>
    <property type="evidence" value="ECO:0007669"/>
    <property type="project" value="UniProtKB-SubCell"/>
</dbReference>
<evidence type="ECO:0000256" key="6">
    <source>
        <dbReference type="ARBA" id="ARBA00037382"/>
    </source>
</evidence>
<feature type="compositionally biased region" description="Polar residues" evidence="7">
    <location>
        <begin position="184"/>
        <end position="193"/>
    </location>
</feature>
<dbReference type="GO" id="GO:0048813">
    <property type="term" value="P:dendrite morphogenesis"/>
    <property type="evidence" value="ECO:0007669"/>
    <property type="project" value="UniProtKB-ARBA"/>
</dbReference>
<name>A0AA88LBT5_ARTSF</name>
<dbReference type="EMBL" id="JAVRJZ010000012">
    <property type="protein sequence ID" value="KAK2715620.1"/>
    <property type="molecule type" value="Genomic_DNA"/>
</dbReference>
<feature type="region of interest" description="Disordered" evidence="7">
    <location>
        <begin position="118"/>
        <end position="287"/>
    </location>
</feature>
<dbReference type="GO" id="GO:0045467">
    <property type="term" value="P:R7 cell development"/>
    <property type="evidence" value="ECO:0007669"/>
    <property type="project" value="UniProtKB-ARBA"/>
</dbReference>
<keyword evidence="3" id="KW-0221">Differentiation</keyword>
<dbReference type="GO" id="GO:0045476">
    <property type="term" value="P:nurse cell apoptotic process"/>
    <property type="evidence" value="ECO:0007669"/>
    <property type="project" value="UniProtKB-ARBA"/>
</dbReference>
<dbReference type="GO" id="GO:0016199">
    <property type="term" value="P:axon midline choice point recognition"/>
    <property type="evidence" value="ECO:0007669"/>
    <property type="project" value="UniProtKB-ARBA"/>
</dbReference>
<evidence type="ECO:0000256" key="7">
    <source>
        <dbReference type="SAM" id="MobiDB-lite"/>
    </source>
</evidence>
<evidence type="ECO:0000256" key="3">
    <source>
        <dbReference type="ARBA" id="ARBA00022782"/>
    </source>
</evidence>
<reference evidence="9" key="1">
    <citation type="submission" date="2023-07" db="EMBL/GenBank/DDBJ databases">
        <title>Chromosome-level genome assembly of Artemia franciscana.</title>
        <authorList>
            <person name="Jo E."/>
        </authorList>
    </citation>
    <scope>NUCLEOTIDE SEQUENCE</scope>
    <source>
        <tissue evidence="9">Whole body</tissue>
    </source>
</reference>
<dbReference type="SUPFAM" id="SSF54695">
    <property type="entry name" value="POZ domain"/>
    <property type="match status" value="1"/>
</dbReference>
<dbReference type="GO" id="GO:0007464">
    <property type="term" value="P:R3/R4 cell fate commitment"/>
    <property type="evidence" value="ECO:0007669"/>
    <property type="project" value="UniProtKB-ARBA"/>
</dbReference>
<evidence type="ECO:0000259" key="8">
    <source>
        <dbReference type="PROSITE" id="PS50097"/>
    </source>
</evidence>
<protein>
    <recommendedName>
        <fullName evidence="8">BTB domain-containing protein</fullName>
    </recommendedName>
</protein>
<evidence type="ECO:0000313" key="9">
    <source>
        <dbReference type="EMBL" id="KAK2715620.1"/>
    </source>
</evidence>
<dbReference type="SMART" id="SM00225">
    <property type="entry name" value="BTB"/>
    <property type="match status" value="1"/>
</dbReference>
<evidence type="ECO:0000256" key="5">
    <source>
        <dbReference type="ARBA" id="ARBA00023242"/>
    </source>
</evidence>
<feature type="compositionally biased region" description="Basic and acidic residues" evidence="7">
    <location>
        <begin position="252"/>
        <end position="267"/>
    </location>
</feature>
<comment type="caution">
    <text evidence="9">The sequence shown here is derived from an EMBL/GenBank/DDBJ whole genome shotgun (WGS) entry which is preliminary data.</text>
</comment>
<dbReference type="InterPro" id="IPR009057">
    <property type="entry name" value="Homeodomain-like_sf"/>
</dbReference>
<dbReference type="GO" id="GO:0008406">
    <property type="term" value="P:gonad development"/>
    <property type="evidence" value="ECO:0007669"/>
    <property type="project" value="UniProtKB-ARBA"/>
</dbReference>
<dbReference type="GO" id="GO:0006357">
    <property type="term" value="P:regulation of transcription by RNA polymerase II"/>
    <property type="evidence" value="ECO:0007669"/>
    <property type="project" value="TreeGrafter"/>
</dbReference>
<dbReference type="SUPFAM" id="SSF46689">
    <property type="entry name" value="Homeodomain-like"/>
    <property type="match status" value="1"/>
</dbReference>
<dbReference type="PANTHER" id="PTHR23110:SF111">
    <property type="entry name" value="LONGITUDINALS LACKING PROTEIN, ISOFORMS F_I_K_T"/>
    <property type="match status" value="1"/>
</dbReference>
<comment type="function">
    <text evidence="6">Putative transcription factor required for axon growth and guidance in the central and peripheral nervous systems. Repels CNS axons away from the midline by promoting the expression of the midline repellent sli and its receptor robo.</text>
</comment>
<dbReference type="InterPro" id="IPR000210">
    <property type="entry name" value="BTB/POZ_dom"/>
</dbReference>
<dbReference type="AlphaFoldDB" id="A0AA88LBT5"/>
<comment type="subcellular location">
    <subcellularLocation>
        <location evidence="1">Nucleus</location>
    </subcellularLocation>
</comment>
<dbReference type="Proteomes" id="UP001187531">
    <property type="component" value="Unassembled WGS sequence"/>
</dbReference>
<keyword evidence="2" id="KW-0217">Developmental protein</keyword>
<feature type="compositionally biased region" description="Basic and acidic residues" evidence="7">
    <location>
        <begin position="210"/>
        <end position="243"/>
    </location>
</feature>
<accession>A0AA88LBT5</accession>
<dbReference type="CDD" id="cd18315">
    <property type="entry name" value="BTB_POZ_BAB-like"/>
    <property type="match status" value="1"/>
</dbReference>
<gene>
    <name evidence="9" type="ORF">QYM36_010257</name>
</gene>